<evidence type="ECO:0000259" key="3">
    <source>
        <dbReference type="Pfam" id="PF25019"/>
    </source>
</evidence>
<evidence type="ECO:0000313" key="5">
    <source>
        <dbReference type="Proteomes" id="UP001632038"/>
    </source>
</evidence>
<evidence type="ECO:0000313" key="4">
    <source>
        <dbReference type="EMBL" id="KAL3642134.1"/>
    </source>
</evidence>
<organism evidence="4 5">
    <name type="scientific">Castilleja foliolosa</name>
    <dbReference type="NCBI Taxonomy" id="1961234"/>
    <lineage>
        <taxon>Eukaryota</taxon>
        <taxon>Viridiplantae</taxon>
        <taxon>Streptophyta</taxon>
        <taxon>Embryophyta</taxon>
        <taxon>Tracheophyta</taxon>
        <taxon>Spermatophyta</taxon>
        <taxon>Magnoliopsida</taxon>
        <taxon>eudicotyledons</taxon>
        <taxon>Gunneridae</taxon>
        <taxon>Pentapetalae</taxon>
        <taxon>asterids</taxon>
        <taxon>lamiids</taxon>
        <taxon>Lamiales</taxon>
        <taxon>Orobanchaceae</taxon>
        <taxon>Pedicularideae</taxon>
        <taxon>Castillejinae</taxon>
        <taxon>Castilleja</taxon>
    </lineage>
</organism>
<dbReference type="InterPro" id="IPR032675">
    <property type="entry name" value="LRR_dom_sf"/>
</dbReference>
<dbReference type="Proteomes" id="UP001632038">
    <property type="component" value="Unassembled WGS sequence"/>
</dbReference>
<dbReference type="GO" id="GO:0006952">
    <property type="term" value="P:defense response"/>
    <property type="evidence" value="ECO:0007669"/>
    <property type="project" value="UniProtKB-KW"/>
</dbReference>
<proteinExistence type="predicted"/>
<feature type="domain" description="R13L1/DRL21-like LRR repeat region" evidence="3">
    <location>
        <begin position="74"/>
        <end position="139"/>
    </location>
</feature>
<keyword evidence="5" id="KW-1185">Reference proteome</keyword>
<dbReference type="PANTHER" id="PTHR36766">
    <property type="entry name" value="PLANT BROAD-SPECTRUM MILDEW RESISTANCE PROTEIN RPW8"/>
    <property type="match status" value="1"/>
</dbReference>
<dbReference type="PANTHER" id="PTHR36766:SF70">
    <property type="entry name" value="DISEASE RESISTANCE PROTEIN RGA4"/>
    <property type="match status" value="1"/>
</dbReference>
<accession>A0ABD3DJU6</accession>
<keyword evidence="1" id="KW-0433">Leucine-rich repeat</keyword>
<dbReference type="Pfam" id="PF25019">
    <property type="entry name" value="LRR_R13L1-DRL21"/>
    <property type="match status" value="1"/>
</dbReference>
<dbReference type="InterPro" id="IPR056789">
    <property type="entry name" value="LRR_R13L1-DRL21"/>
</dbReference>
<protein>
    <recommendedName>
        <fullName evidence="3">R13L1/DRL21-like LRR repeat region domain-containing protein</fullName>
    </recommendedName>
</protein>
<evidence type="ECO:0000256" key="1">
    <source>
        <dbReference type="ARBA" id="ARBA00022614"/>
    </source>
</evidence>
<evidence type="ECO:0000256" key="2">
    <source>
        <dbReference type="ARBA" id="ARBA00022821"/>
    </source>
</evidence>
<comment type="caution">
    <text evidence="4">The sequence shown here is derived from an EMBL/GenBank/DDBJ whole genome shotgun (WGS) entry which is preliminary data.</text>
</comment>
<dbReference type="EMBL" id="JAVIJP010000016">
    <property type="protein sequence ID" value="KAL3642134.1"/>
    <property type="molecule type" value="Genomic_DNA"/>
</dbReference>
<dbReference type="AlphaFoldDB" id="A0ABD3DJU6"/>
<dbReference type="SUPFAM" id="SSF52047">
    <property type="entry name" value="RNI-like"/>
    <property type="match status" value="1"/>
</dbReference>
<reference evidence="5" key="1">
    <citation type="journal article" date="2024" name="IScience">
        <title>Strigolactones Initiate the Formation of Haustorium-like Structures in Castilleja.</title>
        <authorList>
            <person name="Buerger M."/>
            <person name="Peterson D."/>
            <person name="Chory J."/>
        </authorList>
    </citation>
    <scope>NUCLEOTIDE SEQUENCE [LARGE SCALE GENOMIC DNA]</scope>
</reference>
<keyword evidence="2" id="KW-0611">Plant defense</keyword>
<sequence length="190" mass="21810">MTRLRYLTIYEVPKFSIVNTLNASLSLREMELSPSTSWSNVSFNGTVGAMLLQCCISLRQLELRGMEDWECLPDQLQNLTSLEILELSDFGMEALPEWFGNLESLKQLYLKDCKKLRHLPSKQAVQRLSKLTYLQIEKCPLLLKQKRSNDDDDDDVPQIVDSEWPKISHIPEVEVDGRTISSDLIRQGGH</sequence>
<dbReference type="Gene3D" id="3.80.10.10">
    <property type="entry name" value="Ribonuclease Inhibitor"/>
    <property type="match status" value="1"/>
</dbReference>
<name>A0ABD3DJU6_9LAMI</name>
<gene>
    <name evidence="4" type="ORF">CASFOL_012949</name>
</gene>